<dbReference type="AlphaFoldDB" id="A0A127FAX1"/>
<dbReference type="Proteomes" id="UP000070250">
    <property type="component" value="Chromosome"/>
</dbReference>
<gene>
    <name evidence="5" type="ORF">ACG33_06650</name>
</gene>
<dbReference type="PATRIC" id="fig|465721.4.peg.1415"/>
<feature type="signal peptide" evidence="2">
    <location>
        <begin position="1"/>
        <end position="20"/>
    </location>
</feature>
<dbReference type="SUPFAM" id="SSF51261">
    <property type="entry name" value="Duplicated hybrid motif"/>
    <property type="match status" value="1"/>
</dbReference>
<evidence type="ECO:0008006" key="7">
    <source>
        <dbReference type="Google" id="ProtNLM"/>
    </source>
</evidence>
<dbReference type="EMBL" id="CP011971">
    <property type="protein sequence ID" value="AMN46781.1"/>
    <property type="molecule type" value="Genomic_DNA"/>
</dbReference>
<dbReference type="STRING" id="465721.ACG33_06650"/>
<feature type="domain" description="Peptidase family M23 N-terminal" evidence="4">
    <location>
        <begin position="33"/>
        <end position="113"/>
    </location>
</feature>
<dbReference type="InterPro" id="IPR040487">
    <property type="entry name" value="Peptidase_M23_N"/>
</dbReference>
<organism evidence="5 6">
    <name type="scientific">Steroidobacter denitrificans</name>
    <dbReference type="NCBI Taxonomy" id="465721"/>
    <lineage>
        <taxon>Bacteria</taxon>
        <taxon>Pseudomonadati</taxon>
        <taxon>Pseudomonadota</taxon>
        <taxon>Gammaproteobacteria</taxon>
        <taxon>Steroidobacterales</taxon>
        <taxon>Steroidobacteraceae</taxon>
        <taxon>Steroidobacter</taxon>
    </lineage>
</organism>
<dbReference type="Gene3D" id="2.60.40.1590">
    <property type="entry name" value="Peptidoglycan hydrolase domains"/>
    <property type="match status" value="1"/>
</dbReference>
<keyword evidence="6" id="KW-1185">Reference proteome</keyword>
<reference evidence="5 6" key="1">
    <citation type="submission" date="2015-06" db="EMBL/GenBank/DDBJ databases">
        <title>A Comprehensive Approach to Explore the Metabolic and Phylogenetic Diversity of Bacterial Steroid Degradation in the Environment: Testosterone as an Example.</title>
        <authorList>
            <person name="Yang F.-C."/>
            <person name="Chen Y.-L."/>
            <person name="Yu C.-P."/>
            <person name="Tang S.-L."/>
            <person name="Wang P.-H."/>
            <person name="Ismail W."/>
            <person name="Wang C.-H."/>
            <person name="Yang C.-Y."/>
            <person name="Chiang Y.-R."/>
        </authorList>
    </citation>
    <scope>NUCLEOTIDE SEQUENCE [LARGE SCALE GENOMIC DNA]</scope>
    <source>
        <strain evidence="5 6">DSM 18526</strain>
    </source>
</reference>
<dbReference type="GO" id="GO:0004222">
    <property type="term" value="F:metalloendopeptidase activity"/>
    <property type="evidence" value="ECO:0007669"/>
    <property type="project" value="TreeGrafter"/>
</dbReference>
<dbReference type="InterPro" id="IPR011055">
    <property type="entry name" value="Dup_hybrid_motif"/>
</dbReference>
<feature type="region of interest" description="Disordered" evidence="1">
    <location>
        <begin position="165"/>
        <end position="188"/>
    </location>
</feature>
<feature type="domain" description="M23ase beta-sheet core" evidence="3">
    <location>
        <begin position="187"/>
        <end position="281"/>
    </location>
</feature>
<sequence>MAACLLLASLLFAWTHAVCAQEAAPWLPRESRVPGGIALVPLPARIAAAGHRAGTSIVAPVASFDGRRTAIIAQGDRWLAVVGIPLSAKPGEHRLELRTAQGPASVAFRVGDKQYRTQHLTLQNQRQVNPNPEDLVRIRKETERSDAALSLFSIDGAPALRLDAPVKGQRSDSYGSRRVFNGQPRNPHSGMDIAAPRGTPIHSPAPGRVVESGNFFFNGNTLYIDHGHGLVTMYCHLDTMHVGLGDRVERGQVIGTVGATGRVTGPHLHWGVALNRAMVDPALFLMDAGS</sequence>
<dbReference type="PANTHER" id="PTHR21666">
    <property type="entry name" value="PEPTIDASE-RELATED"/>
    <property type="match status" value="1"/>
</dbReference>
<dbReference type="InterPro" id="IPR050570">
    <property type="entry name" value="Cell_wall_metabolism_enzyme"/>
</dbReference>
<dbReference type="KEGG" id="sdf:ACG33_06650"/>
<evidence type="ECO:0000259" key="4">
    <source>
        <dbReference type="Pfam" id="PF18421"/>
    </source>
</evidence>
<dbReference type="PANTHER" id="PTHR21666:SF285">
    <property type="entry name" value="M23 FAMILY METALLOPEPTIDASE"/>
    <property type="match status" value="1"/>
</dbReference>
<evidence type="ECO:0000259" key="3">
    <source>
        <dbReference type="Pfam" id="PF01551"/>
    </source>
</evidence>
<dbReference type="Gene3D" id="2.70.70.10">
    <property type="entry name" value="Glucose Permease (Domain IIA)"/>
    <property type="match status" value="1"/>
</dbReference>
<dbReference type="FunFam" id="2.70.70.10:FF:000019">
    <property type="entry name" value="M23 family peptidase"/>
    <property type="match status" value="1"/>
</dbReference>
<keyword evidence="2" id="KW-0732">Signal</keyword>
<dbReference type="Pfam" id="PF01551">
    <property type="entry name" value="Peptidase_M23"/>
    <property type="match status" value="1"/>
</dbReference>
<protein>
    <recommendedName>
        <fullName evidence="7">Peptidase M23</fullName>
    </recommendedName>
</protein>
<proteinExistence type="predicted"/>
<evidence type="ECO:0000313" key="5">
    <source>
        <dbReference type="EMBL" id="AMN46781.1"/>
    </source>
</evidence>
<dbReference type="Pfam" id="PF18421">
    <property type="entry name" value="Peptidase_M23_N"/>
    <property type="match status" value="1"/>
</dbReference>
<feature type="chain" id="PRO_5007448358" description="Peptidase M23" evidence="2">
    <location>
        <begin position="21"/>
        <end position="290"/>
    </location>
</feature>
<dbReference type="OrthoDB" id="9815245at2"/>
<dbReference type="InterPro" id="IPR016047">
    <property type="entry name" value="M23ase_b-sheet_dom"/>
</dbReference>
<dbReference type="CDD" id="cd12797">
    <property type="entry name" value="M23_peptidase"/>
    <property type="match status" value="1"/>
</dbReference>
<accession>A0A127FAX1</accession>
<evidence type="ECO:0000313" key="6">
    <source>
        <dbReference type="Proteomes" id="UP000070250"/>
    </source>
</evidence>
<evidence type="ECO:0000256" key="1">
    <source>
        <dbReference type="SAM" id="MobiDB-lite"/>
    </source>
</evidence>
<name>A0A127FAX1_STEDE</name>
<evidence type="ECO:0000256" key="2">
    <source>
        <dbReference type="SAM" id="SignalP"/>
    </source>
</evidence>